<evidence type="ECO:0000313" key="4">
    <source>
        <dbReference type="WBParaSite" id="jg14639"/>
    </source>
</evidence>
<feature type="chain" id="PRO_5037824648" evidence="2">
    <location>
        <begin position="37"/>
        <end position="411"/>
    </location>
</feature>
<feature type="region of interest" description="Disordered" evidence="1">
    <location>
        <begin position="85"/>
        <end position="182"/>
    </location>
</feature>
<proteinExistence type="predicted"/>
<dbReference type="Proteomes" id="UP000887574">
    <property type="component" value="Unplaced"/>
</dbReference>
<reference evidence="4" key="1">
    <citation type="submission" date="2022-11" db="UniProtKB">
        <authorList>
            <consortium name="WormBaseParasite"/>
        </authorList>
    </citation>
    <scope>IDENTIFICATION</scope>
</reference>
<evidence type="ECO:0000313" key="3">
    <source>
        <dbReference type="Proteomes" id="UP000887574"/>
    </source>
</evidence>
<dbReference type="SUPFAM" id="SSF57756">
    <property type="entry name" value="Retrovirus zinc finger-like domains"/>
    <property type="match status" value="1"/>
</dbReference>
<accession>A0A915D0J3</accession>
<feature type="compositionally biased region" description="Low complexity" evidence="1">
    <location>
        <begin position="142"/>
        <end position="152"/>
    </location>
</feature>
<protein>
    <submittedName>
        <fullName evidence="4">CCHC-type domain-containing protein</fullName>
    </submittedName>
</protein>
<evidence type="ECO:0000256" key="1">
    <source>
        <dbReference type="SAM" id="MobiDB-lite"/>
    </source>
</evidence>
<name>A0A915D0J3_9BILA</name>
<dbReference type="WBParaSite" id="jg14639">
    <property type="protein sequence ID" value="jg14639"/>
    <property type="gene ID" value="jg14639"/>
</dbReference>
<dbReference type="GO" id="GO:0003676">
    <property type="term" value="F:nucleic acid binding"/>
    <property type="evidence" value="ECO:0007669"/>
    <property type="project" value="InterPro"/>
</dbReference>
<sequence>MGPLRNISGLFSVLSANKHNLLLLISVALTMPISAASQLITNTSLAAEGYCGNNTVAVRRTLEHLHETHIQPLVEWSQNNVAHAISSASPEYKPRNRDYPANSSRDSSPASNSRRSREYLQRTVNFEEPQPSQWEGDPEPYPVQQPVYLVPPDIDHDYRQSRDYGRSDYRPRYSSDRSPVRYRNPDRNIQCYYCRAFGHKVDRCPRKSNHPVSQYQRRQYNDYRQSANFSRANRPNYFVSESRSNQDFRIPLGHSAGDQVLQWAHNSPVNYPVQPPVMNEFGDPVYQTNVLIDPDLSRTSVHDPAEVIPQNSPANVDYPAQSADIHNPVEMISHKHPVKSPDQVSVSSATDPDLRQVQIQRKIQSHAEDGRIQCNGESLTAICSLQNLFEPETPVPFPTVLLTKEGEKTTQ</sequence>
<organism evidence="3 4">
    <name type="scientific">Ditylenchus dipsaci</name>
    <dbReference type="NCBI Taxonomy" id="166011"/>
    <lineage>
        <taxon>Eukaryota</taxon>
        <taxon>Metazoa</taxon>
        <taxon>Ecdysozoa</taxon>
        <taxon>Nematoda</taxon>
        <taxon>Chromadorea</taxon>
        <taxon>Rhabditida</taxon>
        <taxon>Tylenchina</taxon>
        <taxon>Tylenchomorpha</taxon>
        <taxon>Sphaerularioidea</taxon>
        <taxon>Anguinidae</taxon>
        <taxon>Anguininae</taxon>
        <taxon>Ditylenchus</taxon>
    </lineage>
</organism>
<dbReference type="GO" id="GO:0008270">
    <property type="term" value="F:zinc ion binding"/>
    <property type="evidence" value="ECO:0007669"/>
    <property type="project" value="InterPro"/>
</dbReference>
<keyword evidence="2" id="KW-0732">Signal</keyword>
<feature type="compositionally biased region" description="Low complexity" evidence="1">
    <location>
        <begin position="100"/>
        <end position="113"/>
    </location>
</feature>
<evidence type="ECO:0000256" key="2">
    <source>
        <dbReference type="SAM" id="SignalP"/>
    </source>
</evidence>
<dbReference type="AlphaFoldDB" id="A0A915D0J3"/>
<dbReference type="InterPro" id="IPR036875">
    <property type="entry name" value="Znf_CCHC_sf"/>
</dbReference>
<feature type="compositionally biased region" description="Basic and acidic residues" evidence="1">
    <location>
        <begin position="153"/>
        <end position="182"/>
    </location>
</feature>
<keyword evidence="3" id="KW-1185">Reference proteome</keyword>
<feature type="signal peptide" evidence="2">
    <location>
        <begin position="1"/>
        <end position="36"/>
    </location>
</feature>